<organism evidence="2 3">
    <name type="scientific">Oceanobacillus sojae</name>
    <dbReference type="NCBI Taxonomy" id="582851"/>
    <lineage>
        <taxon>Bacteria</taxon>
        <taxon>Bacillati</taxon>
        <taxon>Bacillota</taxon>
        <taxon>Bacilli</taxon>
        <taxon>Bacillales</taxon>
        <taxon>Bacillaceae</taxon>
        <taxon>Oceanobacillus</taxon>
    </lineage>
</organism>
<feature type="domain" description="Transcription regulator PadR N-terminal" evidence="1">
    <location>
        <begin position="18"/>
        <end position="86"/>
    </location>
</feature>
<dbReference type="InterPro" id="IPR036388">
    <property type="entry name" value="WH-like_DNA-bd_sf"/>
</dbReference>
<dbReference type="SUPFAM" id="SSF46785">
    <property type="entry name" value="Winged helix' DNA-binding domain"/>
    <property type="match status" value="1"/>
</dbReference>
<dbReference type="PANTHER" id="PTHR33169:SF14">
    <property type="entry name" value="TRANSCRIPTIONAL REGULATOR RV3488"/>
    <property type="match status" value="1"/>
</dbReference>
<dbReference type="Proteomes" id="UP000321558">
    <property type="component" value="Unassembled WGS sequence"/>
</dbReference>
<dbReference type="Gene3D" id="1.10.10.10">
    <property type="entry name" value="Winged helix-like DNA-binding domain superfamily/Winged helix DNA-binding domain"/>
    <property type="match status" value="1"/>
</dbReference>
<dbReference type="OrthoDB" id="9808017at2"/>
<evidence type="ECO:0000313" key="2">
    <source>
        <dbReference type="EMBL" id="GEN89094.1"/>
    </source>
</evidence>
<dbReference type="PANTHER" id="PTHR33169">
    <property type="entry name" value="PADR-FAMILY TRANSCRIPTIONAL REGULATOR"/>
    <property type="match status" value="1"/>
</dbReference>
<evidence type="ECO:0000313" key="3">
    <source>
        <dbReference type="Proteomes" id="UP000321558"/>
    </source>
</evidence>
<protein>
    <submittedName>
        <fullName evidence="2">PadR family transcriptional regulator</fullName>
    </submittedName>
</protein>
<dbReference type="InterPro" id="IPR052509">
    <property type="entry name" value="Metal_resp_DNA-bind_regulator"/>
</dbReference>
<evidence type="ECO:0000259" key="1">
    <source>
        <dbReference type="Pfam" id="PF03551"/>
    </source>
</evidence>
<sequence length="102" mass="12108">MEDKLLRKLFLGFMQIHILYHAMEEPIFGAWMLGELRRHGYMISPGTLYPILHSMEKDGLLRMEERNVDGKIRKYYTATEKGEEVLVEGREKAYELFKEIID</sequence>
<dbReference type="InterPro" id="IPR036390">
    <property type="entry name" value="WH_DNA-bd_sf"/>
</dbReference>
<dbReference type="EMBL" id="BJYM01000018">
    <property type="protein sequence ID" value="GEN89094.1"/>
    <property type="molecule type" value="Genomic_DNA"/>
</dbReference>
<dbReference type="AlphaFoldDB" id="A0A511ZNR6"/>
<accession>A0A511ZNR6</accession>
<name>A0A511ZNR6_9BACI</name>
<reference evidence="2 3" key="1">
    <citation type="submission" date="2019-07" db="EMBL/GenBank/DDBJ databases">
        <title>Whole genome shotgun sequence of Oceanobacillus sojae NBRC 105379.</title>
        <authorList>
            <person name="Hosoyama A."/>
            <person name="Uohara A."/>
            <person name="Ohji S."/>
            <person name="Ichikawa N."/>
        </authorList>
    </citation>
    <scope>NUCLEOTIDE SEQUENCE [LARGE SCALE GENOMIC DNA]</scope>
    <source>
        <strain evidence="2 3">NBRC 105379</strain>
    </source>
</reference>
<dbReference type="Pfam" id="PF03551">
    <property type="entry name" value="PadR"/>
    <property type="match status" value="1"/>
</dbReference>
<dbReference type="RefSeq" id="WP_147212013.1">
    <property type="nucleotide sequence ID" value="NZ_BJYM01000018.1"/>
</dbReference>
<proteinExistence type="predicted"/>
<gene>
    <name evidence="2" type="ORF">OSO01_38330</name>
</gene>
<comment type="caution">
    <text evidence="2">The sequence shown here is derived from an EMBL/GenBank/DDBJ whole genome shotgun (WGS) entry which is preliminary data.</text>
</comment>
<dbReference type="InterPro" id="IPR005149">
    <property type="entry name" value="Tscrpt_reg_PadR_N"/>
</dbReference>
<keyword evidence="3" id="KW-1185">Reference proteome</keyword>